<dbReference type="EMBL" id="JBJXBP010000004">
    <property type="protein sequence ID" value="KAL3835525.1"/>
    <property type="molecule type" value="Genomic_DNA"/>
</dbReference>
<sequence length="105" mass="12240">MSNLAASPLGKNSQNLKATVVTSALKFRRRIQRWIALLCGRKDFYLPSPFCETTRNKGVGTTREEKLLPPFSLLFCLLQRRRIWLFEWQAVPPPFSHKLRRRVPS</sequence>
<gene>
    <name evidence="1" type="ORF">ACJIZ3_010261</name>
</gene>
<accession>A0ABD3TGE1</accession>
<organism evidence="1 2">
    <name type="scientific">Penstemon smallii</name>
    <dbReference type="NCBI Taxonomy" id="265156"/>
    <lineage>
        <taxon>Eukaryota</taxon>
        <taxon>Viridiplantae</taxon>
        <taxon>Streptophyta</taxon>
        <taxon>Embryophyta</taxon>
        <taxon>Tracheophyta</taxon>
        <taxon>Spermatophyta</taxon>
        <taxon>Magnoliopsida</taxon>
        <taxon>eudicotyledons</taxon>
        <taxon>Gunneridae</taxon>
        <taxon>Pentapetalae</taxon>
        <taxon>asterids</taxon>
        <taxon>lamiids</taxon>
        <taxon>Lamiales</taxon>
        <taxon>Plantaginaceae</taxon>
        <taxon>Cheloneae</taxon>
        <taxon>Penstemon</taxon>
    </lineage>
</organism>
<protein>
    <submittedName>
        <fullName evidence="1">Uncharacterized protein</fullName>
    </submittedName>
</protein>
<dbReference type="AlphaFoldDB" id="A0ABD3TGE1"/>
<evidence type="ECO:0000313" key="1">
    <source>
        <dbReference type="EMBL" id="KAL3835525.1"/>
    </source>
</evidence>
<keyword evidence="2" id="KW-1185">Reference proteome</keyword>
<comment type="caution">
    <text evidence="1">The sequence shown here is derived from an EMBL/GenBank/DDBJ whole genome shotgun (WGS) entry which is preliminary data.</text>
</comment>
<evidence type="ECO:0000313" key="2">
    <source>
        <dbReference type="Proteomes" id="UP001634393"/>
    </source>
</evidence>
<reference evidence="1 2" key="1">
    <citation type="submission" date="2024-12" db="EMBL/GenBank/DDBJ databases">
        <title>The unique morphological basis and parallel evolutionary history of personate flowers in Penstemon.</title>
        <authorList>
            <person name="Depatie T.H."/>
            <person name="Wessinger C.A."/>
        </authorList>
    </citation>
    <scope>NUCLEOTIDE SEQUENCE [LARGE SCALE GENOMIC DNA]</scope>
    <source>
        <strain evidence="1">WTNN_2</strain>
        <tissue evidence="1">Leaf</tissue>
    </source>
</reference>
<name>A0ABD3TGE1_9LAMI</name>
<proteinExistence type="predicted"/>
<dbReference type="Proteomes" id="UP001634393">
    <property type="component" value="Unassembled WGS sequence"/>
</dbReference>